<dbReference type="KEGG" id="abas:ACPOL_3351"/>
<reference evidence="1 2" key="1">
    <citation type="journal article" date="2018" name="Front. Microbiol.">
        <title>Hydrolytic Capabilities as a Key to Environmental Success: Chitinolytic and Cellulolytic Acidobacteria From Acidic Sub-arctic Soils and Boreal Peatlands.</title>
        <authorList>
            <person name="Belova S.E."/>
            <person name="Ravin N.V."/>
            <person name="Pankratov T.A."/>
            <person name="Rakitin A.L."/>
            <person name="Ivanova A.A."/>
            <person name="Beletsky A.V."/>
            <person name="Mardanov A.V."/>
            <person name="Sinninghe Damste J.S."/>
            <person name="Dedysh S.N."/>
        </authorList>
    </citation>
    <scope>NUCLEOTIDE SEQUENCE [LARGE SCALE GENOMIC DNA]</scope>
    <source>
        <strain evidence="1 2">SBC82</strain>
    </source>
</reference>
<organism evidence="1 2">
    <name type="scientific">Acidisarcina polymorpha</name>
    <dbReference type="NCBI Taxonomy" id="2211140"/>
    <lineage>
        <taxon>Bacteria</taxon>
        <taxon>Pseudomonadati</taxon>
        <taxon>Acidobacteriota</taxon>
        <taxon>Terriglobia</taxon>
        <taxon>Terriglobales</taxon>
        <taxon>Acidobacteriaceae</taxon>
        <taxon>Acidisarcina</taxon>
    </lineage>
</organism>
<dbReference type="EMBL" id="CP030840">
    <property type="protein sequence ID" value="AXC12640.1"/>
    <property type="molecule type" value="Genomic_DNA"/>
</dbReference>
<dbReference type="AlphaFoldDB" id="A0A2Z5G0W2"/>
<sequence length="51" mass="5389">MDACGVERIVNITTQTGEAALRMIDNSTPPTRTGLRPSAGWIGQALSKSLC</sequence>
<dbReference type="Proteomes" id="UP000253606">
    <property type="component" value="Chromosome"/>
</dbReference>
<evidence type="ECO:0000313" key="1">
    <source>
        <dbReference type="EMBL" id="AXC12640.1"/>
    </source>
</evidence>
<proteinExistence type="predicted"/>
<name>A0A2Z5G0W2_9BACT</name>
<protein>
    <submittedName>
        <fullName evidence="1">Uncharacterized protein</fullName>
    </submittedName>
</protein>
<evidence type="ECO:0000313" key="2">
    <source>
        <dbReference type="Proteomes" id="UP000253606"/>
    </source>
</evidence>
<gene>
    <name evidence="1" type="ORF">ACPOL_3351</name>
</gene>
<keyword evidence="2" id="KW-1185">Reference proteome</keyword>
<accession>A0A2Z5G0W2</accession>